<dbReference type="EMBL" id="BMJS01000020">
    <property type="protein sequence ID" value="GGG00814.1"/>
    <property type="molecule type" value="Genomic_DNA"/>
</dbReference>
<dbReference type="PANTHER" id="PTHR43685:SF3">
    <property type="entry name" value="SLR2126 PROTEIN"/>
    <property type="match status" value="1"/>
</dbReference>
<dbReference type="Proteomes" id="UP000636949">
    <property type="component" value="Unassembled WGS sequence"/>
</dbReference>
<dbReference type="InterPro" id="IPR027791">
    <property type="entry name" value="Galactosyl_T_C"/>
</dbReference>
<dbReference type="InterPro" id="IPR029044">
    <property type="entry name" value="Nucleotide-diphossugar_trans"/>
</dbReference>
<dbReference type="InterPro" id="IPR001173">
    <property type="entry name" value="Glyco_trans_2-like"/>
</dbReference>
<gene>
    <name evidence="4" type="ORF">GCM10010995_17750</name>
</gene>
<dbReference type="SUPFAM" id="SSF53448">
    <property type="entry name" value="Nucleotide-diphospho-sugar transferases"/>
    <property type="match status" value="1"/>
</dbReference>
<dbReference type="Pfam" id="PF00535">
    <property type="entry name" value="Glycos_transf_2"/>
    <property type="match status" value="1"/>
</dbReference>
<proteinExistence type="predicted"/>
<reference evidence="4" key="1">
    <citation type="journal article" date="2014" name="Int. J. Syst. Evol. Microbiol.">
        <title>Complete genome sequence of Corynebacterium casei LMG S-19264T (=DSM 44701T), isolated from a smear-ripened cheese.</title>
        <authorList>
            <consortium name="US DOE Joint Genome Institute (JGI-PGF)"/>
            <person name="Walter F."/>
            <person name="Albersmeier A."/>
            <person name="Kalinowski J."/>
            <person name="Ruckert C."/>
        </authorList>
    </citation>
    <scope>NUCLEOTIDE SEQUENCE</scope>
    <source>
        <strain evidence="4">CGMCC 1.15758</strain>
    </source>
</reference>
<evidence type="ECO:0000259" key="2">
    <source>
        <dbReference type="Pfam" id="PF00535"/>
    </source>
</evidence>
<evidence type="ECO:0000313" key="5">
    <source>
        <dbReference type="Proteomes" id="UP000636949"/>
    </source>
</evidence>
<evidence type="ECO:0000313" key="4">
    <source>
        <dbReference type="EMBL" id="GGG00814.1"/>
    </source>
</evidence>
<keyword evidence="1 4" id="KW-0808">Transferase</keyword>
<reference evidence="4" key="2">
    <citation type="submission" date="2020-09" db="EMBL/GenBank/DDBJ databases">
        <authorList>
            <person name="Sun Q."/>
            <person name="Zhou Y."/>
        </authorList>
    </citation>
    <scope>NUCLEOTIDE SEQUENCE</scope>
    <source>
        <strain evidence="4">CGMCC 1.15758</strain>
    </source>
</reference>
<organism evidence="4 5">
    <name type="scientific">Cysteiniphilum litorale</name>
    <dbReference type="NCBI Taxonomy" id="2056700"/>
    <lineage>
        <taxon>Bacteria</taxon>
        <taxon>Pseudomonadati</taxon>
        <taxon>Pseudomonadota</taxon>
        <taxon>Gammaproteobacteria</taxon>
        <taxon>Thiotrichales</taxon>
        <taxon>Fastidiosibacteraceae</taxon>
        <taxon>Cysteiniphilum</taxon>
    </lineage>
</organism>
<evidence type="ECO:0000259" key="3">
    <source>
        <dbReference type="Pfam" id="PF02709"/>
    </source>
</evidence>
<feature type="domain" description="Glycosyltransferase 2-like" evidence="2">
    <location>
        <begin position="11"/>
        <end position="146"/>
    </location>
</feature>
<dbReference type="GO" id="GO:0016740">
    <property type="term" value="F:transferase activity"/>
    <property type="evidence" value="ECO:0007669"/>
    <property type="project" value="UniProtKB-KW"/>
</dbReference>
<evidence type="ECO:0000256" key="1">
    <source>
        <dbReference type="ARBA" id="ARBA00022679"/>
    </source>
</evidence>
<dbReference type="Pfam" id="PF02709">
    <property type="entry name" value="Glyco_transf_7C"/>
    <property type="match status" value="1"/>
</dbReference>
<comment type="caution">
    <text evidence="4">The sequence shown here is derived from an EMBL/GenBank/DDBJ whole genome shotgun (WGS) entry which is preliminary data.</text>
</comment>
<dbReference type="Gene3D" id="3.90.550.10">
    <property type="entry name" value="Spore Coat Polysaccharide Biosynthesis Protein SpsA, Chain A"/>
    <property type="match status" value="1"/>
</dbReference>
<dbReference type="InterPro" id="IPR050834">
    <property type="entry name" value="Glycosyltransf_2"/>
</dbReference>
<dbReference type="CDD" id="cd06420">
    <property type="entry name" value="GT2_Chondriotin_Pol_N"/>
    <property type="match status" value="1"/>
</dbReference>
<dbReference type="PANTHER" id="PTHR43685">
    <property type="entry name" value="GLYCOSYLTRANSFERASE"/>
    <property type="match status" value="1"/>
</dbReference>
<protein>
    <submittedName>
        <fullName evidence="4">Glycosyl transferase</fullName>
    </submittedName>
</protein>
<dbReference type="RefSeq" id="WP_117003046.1">
    <property type="nucleotide sequence ID" value="NZ_BMJS01000020.1"/>
</dbReference>
<feature type="domain" description="Galactosyltransferase C-terminal" evidence="3">
    <location>
        <begin position="173"/>
        <end position="241"/>
    </location>
</feature>
<name>A0A8J2Z571_9GAMM</name>
<dbReference type="AlphaFoldDB" id="A0A8J2Z571"/>
<dbReference type="OrthoDB" id="9801954at2"/>
<sequence length="274" mass="31749">MSNNTYQGLISVIVSTYNWPEALKLVLTALNNQTDSNFEVIIVDDGSTSATKEMIEQFKAVARFPLKHLWQEDKGFRAARARNLGIKNTSGDYIIFLDGDCVPNMHFVENHRKIAETNYFIVGHRIILSESYTQKVLQQQLPLWKKNAFEWIFNALCNNSNKLLPKLYIPFLNRYKKPNKWQGAKTCNLAFWKNDLLAIKGFDESFEGWGFEDSDLVIRILNHGKRRKSGKFATEVFHLWHKEADRSNEIDNMSLLSNLIHSKRITPTKSTFML</sequence>
<accession>A0A8J2Z571</accession>
<keyword evidence="5" id="KW-1185">Reference proteome</keyword>